<keyword evidence="1" id="KW-0812">Transmembrane</keyword>
<dbReference type="AlphaFoldDB" id="A0A6N8JHV7"/>
<feature type="transmembrane region" description="Helical" evidence="1">
    <location>
        <begin position="45"/>
        <end position="72"/>
    </location>
</feature>
<dbReference type="OrthoDB" id="680908at2"/>
<evidence type="ECO:0000256" key="1">
    <source>
        <dbReference type="SAM" id="Phobius"/>
    </source>
</evidence>
<keyword evidence="1" id="KW-1133">Transmembrane helix</keyword>
<keyword evidence="1" id="KW-0472">Membrane</keyword>
<protein>
    <submittedName>
        <fullName evidence="2">Uncharacterized protein</fullName>
    </submittedName>
</protein>
<comment type="caution">
    <text evidence="2">The sequence shown here is derived from an EMBL/GenBank/DDBJ whole genome shotgun (WGS) entry which is preliminary data.</text>
</comment>
<feature type="transmembrane region" description="Helical" evidence="1">
    <location>
        <begin position="92"/>
        <end position="116"/>
    </location>
</feature>
<sequence length="154" mass="17805">MEELLNRKKERRVNSLVFLRRHVLFFNFFYLLFTGQVSKHIIYRIIIVSSTTLIMSLFVNPLLFCMAGGVALEITRLVQYFTTPENKRKMQYSAGVHIFFFFATLYFSALIGIVYFDDVHVAYNKALLMQTGASAPVIIKSLTDSIPKSVTFRQ</sequence>
<evidence type="ECO:0000313" key="2">
    <source>
        <dbReference type="EMBL" id="MVT43959.1"/>
    </source>
</evidence>
<evidence type="ECO:0000313" key="3">
    <source>
        <dbReference type="Proteomes" id="UP000468388"/>
    </source>
</evidence>
<dbReference type="RefSeq" id="WP_157302765.1">
    <property type="nucleotide sequence ID" value="NZ_BAAAZB010000001.1"/>
</dbReference>
<name>A0A6N8JHV7_9BACT</name>
<gene>
    <name evidence="2" type="ORF">GO495_25410</name>
</gene>
<proteinExistence type="predicted"/>
<keyword evidence="3" id="KW-1185">Reference proteome</keyword>
<dbReference type="EMBL" id="WRXO01000009">
    <property type="protein sequence ID" value="MVT43959.1"/>
    <property type="molecule type" value="Genomic_DNA"/>
</dbReference>
<accession>A0A6N8JHV7</accession>
<feature type="transmembrane region" description="Helical" evidence="1">
    <location>
        <begin position="12"/>
        <end position="33"/>
    </location>
</feature>
<reference evidence="2 3" key="1">
    <citation type="submission" date="2019-12" db="EMBL/GenBank/DDBJ databases">
        <title>The draft genomic sequence of strain Chitinophaga oryziterrae JCM 16595.</title>
        <authorList>
            <person name="Zhang X."/>
        </authorList>
    </citation>
    <scope>NUCLEOTIDE SEQUENCE [LARGE SCALE GENOMIC DNA]</scope>
    <source>
        <strain evidence="2 3">JCM 16595</strain>
    </source>
</reference>
<organism evidence="2 3">
    <name type="scientific">Chitinophaga oryziterrae</name>
    <dbReference type="NCBI Taxonomy" id="1031224"/>
    <lineage>
        <taxon>Bacteria</taxon>
        <taxon>Pseudomonadati</taxon>
        <taxon>Bacteroidota</taxon>
        <taxon>Chitinophagia</taxon>
        <taxon>Chitinophagales</taxon>
        <taxon>Chitinophagaceae</taxon>
        <taxon>Chitinophaga</taxon>
    </lineage>
</organism>
<dbReference type="Proteomes" id="UP000468388">
    <property type="component" value="Unassembled WGS sequence"/>
</dbReference>